<feature type="domain" description="Integrase catalytic" evidence="1">
    <location>
        <begin position="303"/>
        <end position="482"/>
    </location>
</feature>
<dbReference type="Proteomes" id="UP001642464">
    <property type="component" value="Unassembled WGS sequence"/>
</dbReference>
<reference evidence="2 3" key="1">
    <citation type="submission" date="2024-02" db="EMBL/GenBank/DDBJ databases">
        <authorList>
            <person name="Chen Y."/>
            <person name="Shah S."/>
            <person name="Dougan E. K."/>
            <person name="Thang M."/>
            <person name="Chan C."/>
        </authorList>
    </citation>
    <scope>NUCLEOTIDE SEQUENCE [LARGE SCALE GENOMIC DNA]</scope>
</reference>
<dbReference type="Gene3D" id="3.30.420.10">
    <property type="entry name" value="Ribonuclease H-like superfamily/Ribonuclease H"/>
    <property type="match status" value="1"/>
</dbReference>
<gene>
    <name evidence="2" type="ORF">SCF082_LOCUS31103</name>
</gene>
<comment type="caution">
    <text evidence="2">The sequence shown here is derived from an EMBL/GenBank/DDBJ whole genome shotgun (WGS) entry which is preliminary data.</text>
</comment>
<dbReference type="EMBL" id="CAXAMM010026125">
    <property type="protein sequence ID" value="CAK9058291.1"/>
    <property type="molecule type" value="Genomic_DNA"/>
</dbReference>
<evidence type="ECO:0000259" key="1">
    <source>
        <dbReference type="PROSITE" id="PS50994"/>
    </source>
</evidence>
<dbReference type="InterPro" id="IPR001584">
    <property type="entry name" value="Integrase_cat-core"/>
</dbReference>
<organism evidence="2 3">
    <name type="scientific">Durusdinium trenchii</name>
    <dbReference type="NCBI Taxonomy" id="1381693"/>
    <lineage>
        <taxon>Eukaryota</taxon>
        <taxon>Sar</taxon>
        <taxon>Alveolata</taxon>
        <taxon>Dinophyceae</taxon>
        <taxon>Suessiales</taxon>
        <taxon>Symbiodiniaceae</taxon>
        <taxon>Durusdinium</taxon>
    </lineage>
</organism>
<evidence type="ECO:0000313" key="2">
    <source>
        <dbReference type="EMBL" id="CAK9058291.1"/>
    </source>
</evidence>
<sequence length="845" mass="94377">MKGIGGKMKLAGQRTLELSFELENGDYARGTMTSLEIEDSDAPLLLSIGTQRQLGFVIDLNKKKVSSDILGSNVKVVNRGGLMAIPLFPGYLGLHAEAASHDYEMIESQYQNIYETQTVEMTQYDTVKKAEVVTSTVPELTEEEIALCYIVSQPYDVLLDGSNLLNASHRAKIEEVIKSFSPVVSDAAAVRRQVIFEQPWLSKMWSTLALQRLLADQIEDGEDEAPVGTLDKIYNPEDEAVDGMEEATTGQTSCSSTTTSDDWPRKLISYGKNAQAGKGRSLNRIKYFRCEACQQLKKPEPTPVVRPPSLYTFNYEITADCFECRDALGNRFTVLSVICMGTLFHGAWLVSDTGGNPSSLNRAEISRDHWFALFGPPKFLTVDRGLANRGQLASFMQSQGVYVRYAGTEAARQIGRAERQGAIPKEVIHRTVVARNLVGGQPMRMAVTESIFVKNARINHGGFAPSQWVLGKLPTEITSPSTEATMDALGAQDDVYSGEYLPPGLSAPLDAVQPIPAQPEQRSQVDDDQRRHRLMCWKQNSTLQHPHQAEMQNGMTFKIYLMIYTWLEMSKPTPDISLLMNLMENMNLHQEMKLWYLKAPHLFNRHYDTLQINLMACLDASDLALHETVVQRPCVQDLLDANGVLRRAQNSSDQRITYRWNMFVFEQAQILSITDASHAADYDVSASGHKLGLRSQSGRILALAGPSFWKDGGNHIALLSWKSTVLRRVCRSTLQAESLSMLAGYEEAEHVRLVLHGLTHEHKANDPSWEIEAKDAVTVMKMTDCRSLSDRLTQCGLGEVNDKRLAIDLSGMCQMIWRHKGQDYGDPLFEDKPPEDATTLVKRTC</sequence>
<dbReference type="InterPro" id="IPR036397">
    <property type="entry name" value="RNaseH_sf"/>
</dbReference>
<dbReference type="PROSITE" id="PS50994">
    <property type="entry name" value="INTEGRASE"/>
    <property type="match status" value="1"/>
</dbReference>
<proteinExistence type="predicted"/>
<evidence type="ECO:0000313" key="3">
    <source>
        <dbReference type="Proteomes" id="UP001642464"/>
    </source>
</evidence>
<keyword evidence="3" id="KW-1185">Reference proteome</keyword>
<name>A0ABP0N3G5_9DINO</name>
<accession>A0ABP0N3G5</accession>
<protein>
    <submittedName>
        <fullName evidence="2">Integrase catalytic domain-containing protein</fullName>
    </submittedName>
</protein>